<accession>A0A1G8B6Q7</accession>
<feature type="domain" description="Amidohydrolase-related" evidence="1">
    <location>
        <begin position="140"/>
        <end position="309"/>
    </location>
</feature>
<evidence type="ECO:0000259" key="1">
    <source>
        <dbReference type="Pfam" id="PF04909"/>
    </source>
</evidence>
<dbReference type="AlphaFoldDB" id="A0A1G8B6Q7"/>
<evidence type="ECO:0000313" key="3">
    <source>
        <dbReference type="Proteomes" id="UP000183263"/>
    </source>
</evidence>
<dbReference type="Proteomes" id="UP000183263">
    <property type="component" value="Unassembled WGS sequence"/>
</dbReference>
<protein>
    <submittedName>
        <fullName evidence="2">Amidohydrolase</fullName>
    </submittedName>
</protein>
<gene>
    <name evidence="2" type="ORF">SAMN05444695_101671</name>
</gene>
<dbReference type="RefSeq" id="WP_072736352.1">
    <property type="nucleotide sequence ID" value="NZ_CP048813.1"/>
</dbReference>
<reference evidence="2 3" key="1">
    <citation type="submission" date="2016-10" db="EMBL/GenBank/DDBJ databases">
        <authorList>
            <person name="de Groot N.N."/>
        </authorList>
    </citation>
    <scope>NUCLEOTIDE SEQUENCE [LARGE SCALE GENOMIC DNA]</scope>
    <source>
        <strain evidence="2 3">DSM 44892</strain>
    </source>
</reference>
<proteinExistence type="predicted"/>
<dbReference type="EMBL" id="FNDN01000001">
    <property type="protein sequence ID" value="SDH28693.1"/>
    <property type="molecule type" value="Genomic_DNA"/>
</dbReference>
<dbReference type="Pfam" id="PF04909">
    <property type="entry name" value="Amidohydro_2"/>
    <property type="match status" value="1"/>
</dbReference>
<dbReference type="InterPro" id="IPR032466">
    <property type="entry name" value="Metal_Hydrolase"/>
</dbReference>
<dbReference type="Gene3D" id="3.20.20.140">
    <property type="entry name" value="Metal-dependent hydrolases"/>
    <property type="match status" value="1"/>
</dbReference>
<organism evidence="2 3">
    <name type="scientific">Rhodococcus triatomae</name>
    <dbReference type="NCBI Taxonomy" id="300028"/>
    <lineage>
        <taxon>Bacteria</taxon>
        <taxon>Bacillati</taxon>
        <taxon>Actinomycetota</taxon>
        <taxon>Actinomycetes</taxon>
        <taxon>Mycobacteriales</taxon>
        <taxon>Nocardiaceae</taxon>
        <taxon>Rhodococcus</taxon>
    </lineage>
</organism>
<name>A0A1G8B6Q7_9NOCA</name>
<keyword evidence="2" id="KW-0378">Hydrolase</keyword>
<dbReference type="GO" id="GO:0016787">
    <property type="term" value="F:hydrolase activity"/>
    <property type="evidence" value="ECO:0007669"/>
    <property type="project" value="UniProtKB-KW"/>
</dbReference>
<dbReference type="InterPro" id="IPR006680">
    <property type="entry name" value="Amidohydro-rel"/>
</dbReference>
<dbReference type="OrthoDB" id="8673173at2"/>
<sequence>MSRADPIEWTDAHVHVVDFLQRRGDVGDLVEAMLGSGVTHAVVFGIPVKKRWATSEPLAPGYYLDDNAPCHYHSLTDVITLDVLQQCDGRVRMAPLICGFDPTDLMVREHLDAMWERSRAWAGVGEVMLRHDDLTNLTDGETPVADHPAMDEVADFCRDTDVPVTVHHDSSSPGRPDAHEFVPEFERLLGRHPRTRVVWAHAGVSRRVESTEQIRVVDDLLSRHTELYVDLSWTVLDHIVDRDGPGAAVDSRWLELICRRADRFVVGSDTVGRADMFEARVGRIQSLLRTLPQTVAKAVAVDNASALWFRPGS</sequence>
<dbReference type="SUPFAM" id="SSF51556">
    <property type="entry name" value="Metallo-dependent hydrolases"/>
    <property type="match status" value="1"/>
</dbReference>
<evidence type="ECO:0000313" key="2">
    <source>
        <dbReference type="EMBL" id="SDH28693.1"/>
    </source>
</evidence>
<keyword evidence="3" id="KW-1185">Reference proteome</keyword>